<dbReference type="Gene3D" id="2.30.30.40">
    <property type="entry name" value="SH3 Domains"/>
    <property type="match status" value="1"/>
</dbReference>
<evidence type="ECO:0000259" key="2">
    <source>
        <dbReference type="PROSITE" id="PS51781"/>
    </source>
</evidence>
<gene>
    <name evidence="3" type="ORF">BRYFOR_05783</name>
</gene>
<dbReference type="SMART" id="SM01324">
    <property type="entry name" value="YARHG"/>
    <property type="match status" value="1"/>
</dbReference>
<dbReference type="STRING" id="168384.SAMN05660368_01269"/>
<organism evidence="3 4">
    <name type="scientific">Marvinbryantia formatexigens DSM 14469</name>
    <dbReference type="NCBI Taxonomy" id="478749"/>
    <lineage>
        <taxon>Bacteria</taxon>
        <taxon>Bacillati</taxon>
        <taxon>Bacillota</taxon>
        <taxon>Clostridia</taxon>
        <taxon>Lachnospirales</taxon>
        <taxon>Lachnospiraceae</taxon>
        <taxon>Marvinbryantia</taxon>
    </lineage>
</organism>
<dbReference type="SMART" id="SM00287">
    <property type="entry name" value="SH3b"/>
    <property type="match status" value="1"/>
</dbReference>
<feature type="region of interest" description="Disordered" evidence="1">
    <location>
        <begin position="380"/>
        <end position="407"/>
    </location>
</feature>
<dbReference type="eggNOG" id="COG1033">
    <property type="taxonomic scope" value="Bacteria"/>
</dbReference>
<evidence type="ECO:0000256" key="1">
    <source>
        <dbReference type="SAM" id="MobiDB-lite"/>
    </source>
</evidence>
<dbReference type="InterPro" id="IPR003646">
    <property type="entry name" value="SH3-like_bac-type"/>
</dbReference>
<keyword evidence="4" id="KW-1185">Reference proteome</keyword>
<protein>
    <submittedName>
        <fullName evidence="3">SH3 domain protein</fullName>
    </submittedName>
</protein>
<sequence>MISMRIARDKGFDSADGGKILGKKIYKEGCEKMEKKTGRRIYFGLGSAMLAAALAGQCAAAENIWDCVETTDAQGRSVLQFEEVAVTIPADWNGLYEYEEDGDGVTFYQIASREKGREDGYDYMGNIFRLNCSENYDFMDYLPNYKLLGSGEHGVYYVTQPTDLRAYESDAAILEEYRNLQDDMEWIIDNTVISSPGEGAIDEDSFAEDMGSIAEDAYILENSFLGKLTAADLDGMNNTQLQMAINEIYARHHRKFETQSIQDYFNQKSWYSGTVEAADFNPGVLSQTEQENIAFILSSMSGEQETGTASAGQTLKKMYATTGVNLRDQASVEGKILAVVLSGAGVEITGQMTNGWMPVRYQGVNGYISAEYLSDWQYAPGDTDWTEQDPEDNTGETESYLESLGSPGAKVEKEGGMFDSDGIIFGKNNDMGYVHGTVTWRDGNNFGLRTADGTEISLNFVTSKIQEEYVDALQPGVEADIVYNPAINEVEVMTLY</sequence>
<dbReference type="InterPro" id="IPR038434">
    <property type="entry name" value="YARHG_sf"/>
</dbReference>
<feature type="domain" description="SH3b" evidence="2">
    <location>
        <begin position="313"/>
        <end position="377"/>
    </location>
</feature>
<dbReference type="Proteomes" id="UP000005561">
    <property type="component" value="Unassembled WGS sequence"/>
</dbReference>
<name>C6LAY8_9FIRM</name>
<dbReference type="Pfam" id="PF08239">
    <property type="entry name" value="SH3_3"/>
    <property type="match status" value="1"/>
</dbReference>
<proteinExistence type="predicted"/>
<dbReference type="RefSeq" id="WP_006860580.1">
    <property type="nucleotide sequence ID" value="NZ_ACCL02000003.1"/>
</dbReference>
<dbReference type="Gene3D" id="1.20.58.1690">
    <property type="match status" value="1"/>
</dbReference>
<comment type="caution">
    <text evidence="3">The sequence shown here is derived from an EMBL/GenBank/DDBJ whole genome shotgun (WGS) entry which is preliminary data.</text>
</comment>
<reference evidence="3" key="1">
    <citation type="submission" date="2009-07" db="EMBL/GenBank/DDBJ databases">
        <authorList>
            <person name="Weinstock G."/>
            <person name="Sodergren E."/>
            <person name="Clifton S."/>
            <person name="Fulton L."/>
            <person name="Fulton B."/>
            <person name="Courtney L."/>
            <person name="Fronick C."/>
            <person name="Harrison M."/>
            <person name="Strong C."/>
            <person name="Farmer C."/>
            <person name="Delahaunty K."/>
            <person name="Markovic C."/>
            <person name="Hall O."/>
            <person name="Minx P."/>
            <person name="Tomlinson C."/>
            <person name="Mitreva M."/>
            <person name="Nelson J."/>
            <person name="Hou S."/>
            <person name="Wollam A."/>
            <person name="Pepin K.H."/>
            <person name="Johnson M."/>
            <person name="Bhonagiri V."/>
            <person name="Nash W.E."/>
            <person name="Warren W."/>
            <person name="Chinwalla A."/>
            <person name="Mardis E.R."/>
            <person name="Wilson R.K."/>
        </authorList>
    </citation>
    <scope>NUCLEOTIDE SEQUENCE [LARGE SCALE GENOMIC DNA]</scope>
    <source>
        <strain evidence="3">DSM 14469</strain>
    </source>
</reference>
<evidence type="ECO:0000313" key="4">
    <source>
        <dbReference type="Proteomes" id="UP000005561"/>
    </source>
</evidence>
<feature type="compositionally biased region" description="Acidic residues" evidence="1">
    <location>
        <begin position="384"/>
        <end position="395"/>
    </location>
</feature>
<dbReference type="AlphaFoldDB" id="C6LAY8"/>
<dbReference type="EMBL" id="ACCL02000003">
    <property type="protein sequence ID" value="EET62119.1"/>
    <property type="molecule type" value="Genomic_DNA"/>
</dbReference>
<accession>C6LAY8</accession>
<dbReference type="Pfam" id="PF13308">
    <property type="entry name" value="YARHG"/>
    <property type="match status" value="1"/>
</dbReference>
<dbReference type="PROSITE" id="PS51781">
    <property type="entry name" value="SH3B"/>
    <property type="match status" value="1"/>
</dbReference>
<evidence type="ECO:0000313" key="3">
    <source>
        <dbReference type="EMBL" id="EET62119.1"/>
    </source>
</evidence>
<dbReference type="OrthoDB" id="517663at2"/>
<dbReference type="InterPro" id="IPR025582">
    <property type="entry name" value="YARHG_dom"/>
</dbReference>